<dbReference type="SUPFAM" id="SSF53850">
    <property type="entry name" value="Periplasmic binding protein-like II"/>
    <property type="match status" value="1"/>
</dbReference>
<dbReference type="STRING" id="561720.SAMN06275492_1414"/>
<name>A0A1X7L0K3_9BACT</name>
<feature type="signal peptide" evidence="1">
    <location>
        <begin position="1"/>
        <end position="25"/>
    </location>
</feature>
<evidence type="ECO:0000313" key="2">
    <source>
        <dbReference type="EMBL" id="SMG46973.1"/>
    </source>
</evidence>
<keyword evidence="1" id="KW-0732">Signal</keyword>
<dbReference type="EMBL" id="FXBB01000041">
    <property type="protein sequence ID" value="SMG46973.1"/>
    <property type="molecule type" value="Genomic_DNA"/>
</dbReference>
<evidence type="ECO:0000313" key="3">
    <source>
        <dbReference type="Proteomes" id="UP000193355"/>
    </source>
</evidence>
<dbReference type="Pfam" id="PF16868">
    <property type="entry name" value="NMT1_3"/>
    <property type="match status" value="1"/>
</dbReference>
<proteinExistence type="predicted"/>
<dbReference type="Gene3D" id="3.40.190.10">
    <property type="entry name" value="Periplasmic binding protein-like II"/>
    <property type="match status" value="2"/>
</dbReference>
<accession>A0A1X7L0K3</accession>
<dbReference type="RefSeq" id="WP_085545481.1">
    <property type="nucleotide sequence ID" value="NZ_FXBB01000041.1"/>
</dbReference>
<dbReference type="PANTHER" id="PTHR42941:SF1">
    <property type="entry name" value="SLL1037 PROTEIN"/>
    <property type="match status" value="1"/>
</dbReference>
<evidence type="ECO:0000256" key="1">
    <source>
        <dbReference type="SAM" id="SignalP"/>
    </source>
</evidence>
<gene>
    <name evidence="2" type="ORF">SAMN06275492_1414</name>
</gene>
<evidence type="ECO:0008006" key="4">
    <source>
        <dbReference type="Google" id="ProtNLM"/>
    </source>
</evidence>
<protein>
    <recommendedName>
        <fullName evidence="4">TRAP transporter solute receptor, TAXI family</fullName>
    </recommendedName>
</protein>
<dbReference type="OrthoDB" id="9776669at2"/>
<dbReference type="NCBIfam" id="TIGR02122">
    <property type="entry name" value="TRAP_TAXI"/>
    <property type="match status" value="1"/>
</dbReference>
<feature type="chain" id="PRO_5012236949" description="TRAP transporter solute receptor, TAXI family" evidence="1">
    <location>
        <begin position="26"/>
        <end position="333"/>
    </location>
</feature>
<organism evidence="2 3">
    <name type="scientific">Dethiosulfovibrio salsuginis</name>
    <dbReference type="NCBI Taxonomy" id="561720"/>
    <lineage>
        <taxon>Bacteria</taxon>
        <taxon>Thermotogati</taxon>
        <taxon>Synergistota</taxon>
        <taxon>Synergistia</taxon>
        <taxon>Synergistales</taxon>
        <taxon>Dethiosulfovibrionaceae</taxon>
        <taxon>Dethiosulfovibrio</taxon>
    </lineage>
</organism>
<sequence length="333" mass="35595">MRKGCLMALAAAFVLSASFAGQAVANQFVTIVTGSTGGTYYPVGTIIANGLNKELMSQGIKASAQSSGGTVENLKMMKNGEAEMAIAMSNLTGFAYKGIGTYEGAAIPNLRYVMGLWPDVTQIVVRKEAGIEGWADLKGKRFAVGPPASGTEFTSKLVLNVVAGLTFDDISPEYIGYSEAAQALQNGRLDAFNAETGYPVSAVSELYAGRTPVGMLEFSDDDLDTLQLEAPYYARVVIPANVYPKQEKPLNLVGVKSALIVTEAVDAQVVYDTLRIIYKDKESMKQAHAAFSKIDYDNPMAGLYGAPLHPGAVKFFREQGFEIPGSLLPPEMN</sequence>
<dbReference type="AlphaFoldDB" id="A0A1X7L0K3"/>
<keyword evidence="3" id="KW-1185">Reference proteome</keyword>
<dbReference type="InterPro" id="IPR011852">
    <property type="entry name" value="TRAP_TAXI"/>
</dbReference>
<reference evidence="3" key="1">
    <citation type="submission" date="2017-04" db="EMBL/GenBank/DDBJ databases">
        <authorList>
            <person name="Varghese N."/>
            <person name="Submissions S."/>
        </authorList>
    </citation>
    <scope>NUCLEOTIDE SEQUENCE [LARGE SCALE GENOMIC DNA]</scope>
    <source>
        <strain evidence="3">USBA 82</strain>
    </source>
</reference>
<dbReference type="PANTHER" id="PTHR42941">
    <property type="entry name" value="SLL1037 PROTEIN"/>
    <property type="match status" value="1"/>
</dbReference>
<dbReference type="Proteomes" id="UP000193355">
    <property type="component" value="Unassembled WGS sequence"/>
</dbReference>
<dbReference type="CDD" id="cd13520">
    <property type="entry name" value="PBP2_TAXI_TRAP"/>
    <property type="match status" value="1"/>
</dbReference>